<organism evidence="2 3">
    <name type="scientific">Bifidobacterium callitrichos</name>
    <dbReference type="NCBI Taxonomy" id="762209"/>
    <lineage>
        <taxon>Bacteria</taxon>
        <taxon>Bacillati</taxon>
        <taxon>Actinomycetota</taxon>
        <taxon>Actinomycetes</taxon>
        <taxon>Bifidobacteriales</taxon>
        <taxon>Bifidobacteriaceae</taxon>
        <taxon>Bifidobacterium</taxon>
    </lineage>
</organism>
<evidence type="ECO:0000256" key="1">
    <source>
        <dbReference type="SAM" id="Phobius"/>
    </source>
</evidence>
<keyword evidence="1" id="KW-0472">Membrane</keyword>
<proteinExistence type="predicted"/>
<evidence type="ECO:0000313" key="3">
    <source>
        <dbReference type="Proteomes" id="UP000326060"/>
    </source>
</evidence>
<protein>
    <submittedName>
        <fullName evidence="2">Uncharacterized protein</fullName>
    </submittedName>
</protein>
<comment type="caution">
    <text evidence="2">The sequence shown here is derived from an EMBL/GenBank/DDBJ whole genome shotgun (WGS) entry which is preliminary data.</text>
</comment>
<sequence length="398" mass="43094">MRFTIRDRIHRLAASRVSLESSHEPVRIGEGSHMETKRIPAKLIGLIALLAAVAIVFGLVVWNASRPASTTSQPTRTVTVDGYLGGEKIGLFDDPEFGRIAAAQGLDVSYRKAGSLAMMDADQKDLDYLFPSSRIAVEYGKAQGVKAVRSDIVFNSPIVIYTHKAVADGLVSTGLMSVKDGVYRIDMAKAVTAMEANRSWTDVGYAAGYGQFRIDSTDPVQSNSGNEYAALIATVMNGGAPATTESVTRDGPRVKAIFEKSGWMETSSEDSFSQFLTLGVGSKPMTVGYESQILDLAVNKPDAFKQVKDDIVIAYPTPTVWSTHTLMALDEKGERLLDLLTSSDVQRLAWRRHGFRSVDYTGDDSIARFGVNGVVDQVTDVAELPGNQAMQALITALK</sequence>
<feature type="transmembrane region" description="Helical" evidence="1">
    <location>
        <begin position="43"/>
        <end position="62"/>
    </location>
</feature>
<dbReference type="AlphaFoldDB" id="A0A5M9ZE94"/>
<dbReference type="EMBL" id="RZJP01000001">
    <property type="protein sequence ID" value="KAA8817255.1"/>
    <property type="molecule type" value="Genomic_DNA"/>
</dbReference>
<keyword evidence="1" id="KW-1133">Transmembrane helix</keyword>
<name>A0A5M9ZE94_9BIFI</name>
<evidence type="ECO:0000313" key="2">
    <source>
        <dbReference type="EMBL" id="KAA8817255.1"/>
    </source>
</evidence>
<reference evidence="2 3" key="1">
    <citation type="journal article" date="2019" name="Syst. Appl. Microbiol.">
        <title>Characterization of Bifidobacterium species in feaces of the Egyptian fruit bat: Description of B. vespertilionis sp. nov. and B. rousetti sp. nov.</title>
        <authorList>
            <person name="Modesto M."/>
            <person name="Satti M."/>
            <person name="Watanabe K."/>
            <person name="Puglisi E."/>
            <person name="Morelli L."/>
            <person name="Huang C.-H."/>
            <person name="Liou J.-S."/>
            <person name="Miyashita M."/>
            <person name="Tamura T."/>
            <person name="Saito S."/>
            <person name="Mori K."/>
            <person name="Huang L."/>
            <person name="Sciavilla P."/>
            <person name="Sandri C."/>
            <person name="Spiezio C."/>
            <person name="Vitali F."/>
            <person name="Cavalieri D."/>
            <person name="Perpetuini G."/>
            <person name="Tofalo R."/>
            <person name="Bonetti A."/>
            <person name="Arita M."/>
            <person name="Mattarelli P."/>
        </authorList>
    </citation>
    <scope>NUCLEOTIDE SEQUENCE [LARGE SCALE GENOMIC DNA]</scope>
    <source>
        <strain evidence="2 3">RST27</strain>
    </source>
</reference>
<gene>
    <name evidence="2" type="ORF">EMB92_01305</name>
</gene>
<dbReference type="Proteomes" id="UP000326060">
    <property type="component" value="Unassembled WGS sequence"/>
</dbReference>
<accession>A0A5M9ZE94</accession>
<keyword evidence="1" id="KW-0812">Transmembrane</keyword>